<protein>
    <submittedName>
        <fullName evidence="2">Uncharacterized protein</fullName>
    </submittedName>
</protein>
<evidence type="ECO:0000313" key="3">
    <source>
        <dbReference type="Proteomes" id="UP000176294"/>
    </source>
</evidence>
<evidence type="ECO:0000256" key="1">
    <source>
        <dbReference type="SAM" id="Phobius"/>
    </source>
</evidence>
<evidence type="ECO:0000313" key="2">
    <source>
        <dbReference type="EMBL" id="OGX84969.1"/>
    </source>
</evidence>
<accession>A0A1G1T256</accession>
<dbReference type="Proteomes" id="UP000176294">
    <property type="component" value="Unassembled WGS sequence"/>
</dbReference>
<name>A0A1G1T256_9BACT</name>
<dbReference type="EMBL" id="MDZB01000112">
    <property type="protein sequence ID" value="OGX84969.1"/>
    <property type="molecule type" value="Genomic_DNA"/>
</dbReference>
<keyword evidence="3" id="KW-1185">Reference proteome</keyword>
<keyword evidence="1" id="KW-0812">Transmembrane</keyword>
<dbReference type="RefSeq" id="WP_070728697.1">
    <property type="nucleotide sequence ID" value="NZ_MDZB01000112.1"/>
</dbReference>
<dbReference type="AlphaFoldDB" id="A0A1G1T256"/>
<feature type="transmembrane region" description="Helical" evidence="1">
    <location>
        <begin position="6"/>
        <end position="23"/>
    </location>
</feature>
<comment type="caution">
    <text evidence="2">The sequence shown here is derived from an EMBL/GenBank/DDBJ whole genome shotgun (WGS) entry which is preliminary data.</text>
</comment>
<keyword evidence="1" id="KW-1133">Transmembrane helix</keyword>
<gene>
    <name evidence="2" type="ORF">BEN47_15535</name>
</gene>
<sequence>MTRKDVFAILAVVGLIGGIQFYISHSLNNLEEKGIKTVTVIVSVSRKNVRAAFVGNGRRCEHVQSNTYKVLEGETYALRYDPEDVADAHIYFDEPVYDKREYGTTQTTALSTSALNTGIEFDYTVGNEKYERYQKEDEGKTIDETRPAKVFYKLNNPEIAYIEY</sequence>
<reference evidence="2 3" key="1">
    <citation type="submission" date="2016-08" db="EMBL/GenBank/DDBJ databases">
        <title>Hymenobacter coccineus sp. nov., Hymenobacter lapidarius sp. nov. and Hymenobacter glacialis sp. nov., isolated from Antarctic soil.</title>
        <authorList>
            <person name="Sedlacek I."/>
            <person name="Kralova S."/>
            <person name="Kyrova K."/>
            <person name="Maslanova I."/>
            <person name="Stankova E."/>
            <person name="Vrbovska V."/>
            <person name="Nemec M."/>
            <person name="Bartak M."/>
            <person name="Svec P."/>
            <person name="Busse H.-J."/>
            <person name="Pantucek R."/>
        </authorList>
    </citation>
    <scope>NUCLEOTIDE SEQUENCE [LARGE SCALE GENOMIC DNA]</scope>
    <source>
        <strain evidence="2 3">CCM 8643</strain>
    </source>
</reference>
<proteinExistence type="predicted"/>
<organism evidence="2 3">
    <name type="scientific">Hymenobacter lapidarius</name>
    <dbReference type="NCBI Taxonomy" id="1908237"/>
    <lineage>
        <taxon>Bacteria</taxon>
        <taxon>Pseudomonadati</taxon>
        <taxon>Bacteroidota</taxon>
        <taxon>Cytophagia</taxon>
        <taxon>Cytophagales</taxon>
        <taxon>Hymenobacteraceae</taxon>
        <taxon>Hymenobacter</taxon>
    </lineage>
</organism>
<dbReference type="STRING" id="1908237.BEN47_15535"/>
<keyword evidence="1" id="KW-0472">Membrane</keyword>